<evidence type="ECO:0000313" key="1">
    <source>
        <dbReference type="EMBL" id="VAX36912.1"/>
    </source>
</evidence>
<dbReference type="EMBL" id="UOGK01000085">
    <property type="protein sequence ID" value="VAX36912.1"/>
    <property type="molecule type" value="Genomic_DNA"/>
</dbReference>
<dbReference type="AlphaFoldDB" id="A0A3B1D872"/>
<reference evidence="1" key="1">
    <citation type="submission" date="2018-06" db="EMBL/GenBank/DDBJ databases">
        <authorList>
            <person name="Zhirakovskaya E."/>
        </authorList>
    </citation>
    <scope>NUCLEOTIDE SEQUENCE</scope>
</reference>
<organism evidence="1">
    <name type="scientific">hydrothermal vent metagenome</name>
    <dbReference type="NCBI Taxonomy" id="652676"/>
    <lineage>
        <taxon>unclassified sequences</taxon>
        <taxon>metagenomes</taxon>
        <taxon>ecological metagenomes</taxon>
    </lineage>
</organism>
<sequence length="358" mass="38920">PTPRFTASIRDPWRLEQGETPAAHPTVAAAAWRNLADRLDGRVLAVEWPIARGVRCLVFTAPLDDPKRGGMIVAWREGAAIEDAFLIGMLGKEPVTAYDLFGNARPLEPTSSADGSRIEHRLALTPEPVFVEGINTELVLFLTSVVLDPPVIQSTAGLHEHEVVVYNPWDMPITGRIVITEPGGYNTATQARDRRWEITPRSMAFNLAAGESARVPVIVSFSRATEAGTKQFVFDVQLVADEDYGWVRSRSEVELRWNDVQLDLTLRVAPGGSGHDLIIEAAVTNTGSTPRALEAIAFAPNMPRGRASIGTLEPGQSVIRRFAFPEGRTLLAGKRVLVSLSEPDGPGRLTKGIEVPGK</sequence>
<gene>
    <name evidence="1" type="ORF">MNBD_PLANCTO03-83</name>
</gene>
<protein>
    <submittedName>
        <fullName evidence="1">Uncharacterized protein</fullName>
    </submittedName>
</protein>
<proteinExistence type="predicted"/>
<accession>A0A3B1D872</accession>
<feature type="non-terminal residue" evidence="1">
    <location>
        <position position="1"/>
    </location>
</feature>
<name>A0A3B1D872_9ZZZZ</name>